<proteinExistence type="predicted"/>
<gene>
    <name evidence="2" type="ORF">EXY26_09925</name>
</gene>
<dbReference type="EMBL" id="SPDS01000001">
    <property type="protein sequence ID" value="TFH57289.1"/>
    <property type="molecule type" value="Genomic_DNA"/>
</dbReference>
<dbReference type="Proteomes" id="UP000297638">
    <property type="component" value="Unassembled WGS sequence"/>
</dbReference>
<evidence type="ECO:0000256" key="1">
    <source>
        <dbReference type="SAM" id="MobiDB-lite"/>
    </source>
</evidence>
<protein>
    <submittedName>
        <fullName evidence="2">Uncharacterized protein</fullName>
    </submittedName>
</protein>
<reference evidence="2 3" key="1">
    <citation type="submission" date="2019-03" db="EMBL/GenBank/DDBJ databases">
        <title>Glutamicibacter sp. LJH19 genome.</title>
        <authorList>
            <person name="Sinai Borker S."/>
            <person name="Kumar R."/>
        </authorList>
    </citation>
    <scope>NUCLEOTIDE SEQUENCE [LARGE SCALE GENOMIC DNA]</scope>
    <source>
        <strain evidence="2 3">LJH19</strain>
    </source>
</reference>
<accession>A0A4Y8U0K1</accession>
<comment type="caution">
    <text evidence="2">The sequence shown here is derived from an EMBL/GenBank/DDBJ whole genome shotgun (WGS) entry which is preliminary data.</text>
</comment>
<organism evidence="2 3">
    <name type="scientific">Glutamicibacter arilaitensis</name>
    <dbReference type="NCBI Taxonomy" id="256701"/>
    <lineage>
        <taxon>Bacteria</taxon>
        <taxon>Bacillati</taxon>
        <taxon>Actinomycetota</taxon>
        <taxon>Actinomycetes</taxon>
        <taxon>Micrococcales</taxon>
        <taxon>Micrococcaceae</taxon>
        <taxon>Glutamicibacter</taxon>
    </lineage>
</organism>
<feature type="region of interest" description="Disordered" evidence="1">
    <location>
        <begin position="42"/>
        <end position="107"/>
    </location>
</feature>
<feature type="region of interest" description="Disordered" evidence="1">
    <location>
        <begin position="1"/>
        <end position="20"/>
    </location>
</feature>
<evidence type="ECO:0000313" key="3">
    <source>
        <dbReference type="Proteomes" id="UP000297638"/>
    </source>
</evidence>
<name>A0A4Y8U0K1_9MICC</name>
<feature type="compositionally biased region" description="Low complexity" evidence="1">
    <location>
        <begin position="63"/>
        <end position="76"/>
    </location>
</feature>
<sequence length="150" mass="16098">MSESTSAHEATALNADTTPNIKHYVSNGANVLIEAELAAHHAGYQSTRKHRSTSGTPTTAPHTKAQNTATATAQTADAEGEPPNTEPVEKPVDNPHPGPPKQWSDQTAGEVALMREGFKYSQTRLHYLHCAGVLVSPQTAHRSSRVLVDR</sequence>
<dbReference type="RefSeq" id="WP_134780226.1">
    <property type="nucleotide sequence ID" value="NZ_SPDS01000001.1"/>
</dbReference>
<evidence type="ECO:0000313" key="2">
    <source>
        <dbReference type="EMBL" id="TFH57289.1"/>
    </source>
</evidence>
<dbReference type="AlphaFoldDB" id="A0A4Y8U0K1"/>